<proteinExistence type="predicted"/>
<dbReference type="Gramene" id="C.cajan_38715.t">
    <property type="protein sequence ID" value="C.cajan_38715.t.cds1"/>
    <property type="gene ID" value="C.cajan_38715"/>
</dbReference>
<sequence length="95" mass="10698">MEAETNFSQISPPIFDGESYDLCAVRMEAYLETLDLWAVEEDYDVSALPYNPTVAQMKIHKEKKIKKAKAKSCLFACASQNVFTKIMTLKSAKAI</sequence>
<organism evidence="1 2">
    <name type="scientific">Cajanus cajan</name>
    <name type="common">Pigeon pea</name>
    <name type="synonym">Cajanus indicus</name>
    <dbReference type="NCBI Taxonomy" id="3821"/>
    <lineage>
        <taxon>Eukaryota</taxon>
        <taxon>Viridiplantae</taxon>
        <taxon>Streptophyta</taxon>
        <taxon>Embryophyta</taxon>
        <taxon>Tracheophyta</taxon>
        <taxon>Spermatophyta</taxon>
        <taxon>Magnoliopsida</taxon>
        <taxon>eudicotyledons</taxon>
        <taxon>Gunneridae</taxon>
        <taxon>Pentapetalae</taxon>
        <taxon>rosids</taxon>
        <taxon>fabids</taxon>
        <taxon>Fabales</taxon>
        <taxon>Fabaceae</taxon>
        <taxon>Papilionoideae</taxon>
        <taxon>50 kb inversion clade</taxon>
        <taxon>NPAAA clade</taxon>
        <taxon>indigoferoid/millettioid clade</taxon>
        <taxon>Phaseoleae</taxon>
        <taxon>Cajanus</taxon>
    </lineage>
</organism>
<evidence type="ECO:0000313" key="1">
    <source>
        <dbReference type="EMBL" id="KYP37894.1"/>
    </source>
</evidence>
<gene>
    <name evidence="1" type="ORF">KK1_040895</name>
</gene>
<name>A0A151R5J2_CAJCA</name>
<dbReference type="AlphaFoldDB" id="A0A151R5J2"/>
<keyword evidence="2" id="KW-1185">Reference proteome</keyword>
<reference evidence="1" key="1">
    <citation type="journal article" date="2012" name="Nat. Biotechnol.">
        <title>Draft genome sequence of pigeonpea (Cajanus cajan), an orphan legume crop of resource-poor farmers.</title>
        <authorList>
            <person name="Varshney R.K."/>
            <person name="Chen W."/>
            <person name="Li Y."/>
            <person name="Bharti A.K."/>
            <person name="Saxena R.K."/>
            <person name="Schlueter J.A."/>
            <person name="Donoghue M.T."/>
            <person name="Azam S."/>
            <person name="Fan G."/>
            <person name="Whaley A.M."/>
            <person name="Farmer A.D."/>
            <person name="Sheridan J."/>
            <person name="Iwata A."/>
            <person name="Tuteja R."/>
            <person name="Penmetsa R.V."/>
            <person name="Wu W."/>
            <person name="Upadhyaya H.D."/>
            <person name="Yang S.P."/>
            <person name="Shah T."/>
            <person name="Saxena K.B."/>
            <person name="Michael T."/>
            <person name="McCombie W.R."/>
            <person name="Yang B."/>
            <person name="Zhang G."/>
            <person name="Yang H."/>
            <person name="Wang J."/>
            <person name="Spillane C."/>
            <person name="Cook D.R."/>
            <person name="May G.D."/>
            <person name="Xu X."/>
            <person name="Jackson S.A."/>
        </authorList>
    </citation>
    <scope>NUCLEOTIDE SEQUENCE [LARGE SCALE GENOMIC DNA]</scope>
</reference>
<dbReference type="STRING" id="3821.A0A151R5J2"/>
<accession>A0A151R5J2</accession>
<evidence type="ECO:0008006" key="3">
    <source>
        <dbReference type="Google" id="ProtNLM"/>
    </source>
</evidence>
<dbReference type="PANTHER" id="PTHR35317">
    <property type="entry name" value="OS04G0629600 PROTEIN"/>
    <property type="match status" value="1"/>
</dbReference>
<dbReference type="EMBL" id="KQ484057">
    <property type="protein sequence ID" value="KYP37894.1"/>
    <property type="molecule type" value="Genomic_DNA"/>
</dbReference>
<dbReference type="PANTHER" id="PTHR35317:SF11">
    <property type="entry name" value="CCHC-TYPE DOMAIN-CONTAINING PROTEIN"/>
    <property type="match status" value="1"/>
</dbReference>
<evidence type="ECO:0000313" key="2">
    <source>
        <dbReference type="Proteomes" id="UP000075243"/>
    </source>
</evidence>
<protein>
    <recommendedName>
        <fullName evidence="3">DUF4219 domain-containing protein</fullName>
    </recommendedName>
</protein>
<dbReference type="Proteomes" id="UP000075243">
    <property type="component" value="Unassembled WGS sequence"/>
</dbReference>